<dbReference type="InterPro" id="IPR028896">
    <property type="entry name" value="GcvT/YgfZ/DmdA"/>
</dbReference>
<organism evidence="11 12">
    <name type="scientific">Ruicaihuangia caeni</name>
    <dbReference type="NCBI Taxonomy" id="3042517"/>
    <lineage>
        <taxon>Bacteria</taxon>
        <taxon>Bacillati</taxon>
        <taxon>Actinomycetota</taxon>
        <taxon>Actinomycetes</taxon>
        <taxon>Micrococcales</taxon>
        <taxon>Microbacteriaceae</taxon>
        <taxon>Ruicaihuangia</taxon>
    </lineage>
</organism>
<dbReference type="PANTHER" id="PTHR43757:SF2">
    <property type="entry name" value="AMINOMETHYLTRANSFERASE, MITOCHONDRIAL"/>
    <property type="match status" value="1"/>
</dbReference>
<evidence type="ECO:0000256" key="1">
    <source>
        <dbReference type="ARBA" id="ARBA00008609"/>
    </source>
</evidence>
<dbReference type="HAMAP" id="MF_00259">
    <property type="entry name" value="GcvT"/>
    <property type="match status" value="1"/>
</dbReference>
<name>A0AAW6TA05_9MICO</name>
<comment type="catalytic activity">
    <reaction evidence="6 7">
        <text>N(6)-[(R)-S(8)-aminomethyldihydrolipoyl]-L-lysyl-[protein] + (6S)-5,6,7,8-tetrahydrofolate = N(6)-[(R)-dihydrolipoyl]-L-lysyl-[protein] + (6R)-5,10-methylene-5,6,7,8-tetrahydrofolate + NH4(+)</text>
        <dbReference type="Rhea" id="RHEA:16945"/>
        <dbReference type="Rhea" id="RHEA-COMP:10475"/>
        <dbReference type="Rhea" id="RHEA-COMP:10492"/>
        <dbReference type="ChEBI" id="CHEBI:15636"/>
        <dbReference type="ChEBI" id="CHEBI:28938"/>
        <dbReference type="ChEBI" id="CHEBI:57453"/>
        <dbReference type="ChEBI" id="CHEBI:83100"/>
        <dbReference type="ChEBI" id="CHEBI:83143"/>
        <dbReference type="EC" id="2.1.2.10"/>
    </reaction>
</comment>
<dbReference type="EMBL" id="JASATX010000006">
    <property type="protein sequence ID" value="MDI2099641.1"/>
    <property type="molecule type" value="Genomic_DNA"/>
</dbReference>
<dbReference type="InterPro" id="IPR006223">
    <property type="entry name" value="GcvT"/>
</dbReference>
<dbReference type="PANTHER" id="PTHR43757">
    <property type="entry name" value="AMINOMETHYLTRANSFERASE"/>
    <property type="match status" value="1"/>
</dbReference>
<keyword evidence="3 7" id="KW-0032">Aminotransferase</keyword>
<comment type="function">
    <text evidence="7">The glycine cleavage system catalyzes the degradation of glycine.</text>
</comment>
<dbReference type="InterPro" id="IPR027266">
    <property type="entry name" value="TrmE/GcvT-like"/>
</dbReference>
<dbReference type="GO" id="GO:0005829">
    <property type="term" value="C:cytosol"/>
    <property type="evidence" value="ECO:0007669"/>
    <property type="project" value="TreeGrafter"/>
</dbReference>
<comment type="caution">
    <text evidence="11">The sequence shown here is derived from an EMBL/GenBank/DDBJ whole genome shotgun (WGS) entry which is preliminary data.</text>
</comment>
<dbReference type="Gene3D" id="3.30.1360.120">
    <property type="entry name" value="Probable tRNA modification gtpase trme, domain 1"/>
    <property type="match status" value="1"/>
</dbReference>
<feature type="domain" description="Aminomethyltransferase C-terminal" evidence="10">
    <location>
        <begin position="287"/>
        <end position="364"/>
    </location>
</feature>
<dbReference type="InterPro" id="IPR022903">
    <property type="entry name" value="GcvT_bac"/>
</dbReference>
<evidence type="ECO:0000256" key="5">
    <source>
        <dbReference type="ARBA" id="ARBA00031395"/>
    </source>
</evidence>
<dbReference type="InterPro" id="IPR029043">
    <property type="entry name" value="GcvT/YgfZ_C"/>
</dbReference>
<dbReference type="EC" id="2.1.2.10" evidence="2 7"/>
<comment type="similarity">
    <text evidence="1 7">Belongs to the GcvT family.</text>
</comment>
<evidence type="ECO:0000256" key="2">
    <source>
        <dbReference type="ARBA" id="ARBA00012616"/>
    </source>
</evidence>
<dbReference type="SUPFAM" id="SSF101790">
    <property type="entry name" value="Aminomethyltransferase beta-barrel domain"/>
    <property type="match status" value="1"/>
</dbReference>
<gene>
    <name evidence="7 11" type="primary">gcvT</name>
    <name evidence="11" type="ORF">QF206_11765</name>
</gene>
<dbReference type="GO" id="GO:0019464">
    <property type="term" value="P:glycine decarboxylation via glycine cleavage system"/>
    <property type="evidence" value="ECO:0007669"/>
    <property type="project" value="UniProtKB-UniRule"/>
</dbReference>
<dbReference type="Pfam" id="PF08669">
    <property type="entry name" value="GCV_T_C"/>
    <property type="match status" value="1"/>
</dbReference>
<proteinExistence type="inferred from homology"/>
<evidence type="ECO:0000313" key="12">
    <source>
        <dbReference type="Proteomes" id="UP001321506"/>
    </source>
</evidence>
<sequence>MSELSRSPLHALHEAAGAQFTEFAGWSMPLRFGSELAEHRAVRETAGIFDLSHMGQLRAVGPDAGRMLDHALAGRISQLEPGRAKYTLLLAPDGGILDDLIVYAQAADDFLIVANASNRGTVSAELSQRARDFEVVVRDESDDAALIAVQGPASRAVLGAVTGLDAARLDDLRSYRAASIPFGDGELFAARTGYTGEDGFELYMPAEDAERVWTAITDAGEPLGLVRCGLAARDSLRLEAGMPLYGHELTREVLPQQAGLDRVVALDKPGGFVGDEAVRKGPPEGARVLVGLHVEGRRAARAGSPVRHGDREIGEVTSGMLSPTLGMAIALAYVDPRFAVTGTNLEVGIRSSLAAASVCELPFYLRKAAA</sequence>
<reference evidence="11 12" key="1">
    <citation type="submission" date="2023-04" db="EMBL/GenBank/DDBJ databases">
        <title>Klugiella caeni sp. nov. isolated from the sludge of biochemical tank.</title>
        <authorList>
            <person name="Geng K."/>
        </authorList>
    </citation>
    <scope>NUCLEOTIDE SEQUENCE [LARGE SCALE GENOMIC DNA]</scope>
    <source>
        <strain evidence="11 12">YN-L-19</strain>
    </source>
</reference>
<evidence type="ECO:0000256" key="8">
    <source>
        <dbReference type="PIRSR" id="PIRSR006487-1"/>
    </source>
</evidence>
<protein>
    <recommendedName>
        <fullName evidence="2 7">Aminomethyltransferase</fullName>
        <ecNumber evidence="2 7">2.1.2.10</ecNumber>
    </recommendedName>
    <alternativeName>
        <fullName evidence="5 7">Glycine cleavage system T protein</fullName>
    </alternativeName>
</protein>
<dbReference type="FunFam" id="2.40.30.110:FF:000003">
    <property type="entry name" value="Aminomethyltransferase"/>
    <property type="match status" value="1"/>
</dbReference>
<evidence type="ECO:0000259" key="9">
    <source>
        <dbReference type="Pfam" id="PF01571"/>
    </source>
</evidence>
<comment type="subunit">
    <text evidence="7">The glycine cleavage system is composed of four proteins: P, T, L and H.</text>
</comment>
<evidence type="ECO:0000256" key="7">
    <source>
        <dbReference type="HAMAP-Rule" id="MF_00259"/>
    </source>
</evidence>
<dbReference type="GO" id="GO:0004047">
    <property type="term" value="F:aminomethyltransferase activity"/>
    <property type="evidence" value="ECO:0007669"/>
    <property type="project" value="UniProtKB-UniRule"/>
</dbReference>
<evidence type="ECO:0000256" key="6">
    <source>
        <dbReference type="ARBA" id="ARBA00047665"/>
    </source>
</evidence>
<dbReference type="NCBIfam" id="TIGR00528">
    <property type="entry name" value="gcvT"/>
    <property type="match status" value="1"/>
</dbReference>
<dbReference type="GO" id="GO:0005960">
    <property type="term" value="C:glycine cleavage complex"/>
    <property type="evidence" value="ECO:0007669"/>
    <property type="project" value="InterPro"/>
</dbReference>
<dbReference type="Pfam" id="PF01571">
    <property type="entry name" value="GCV_T"/>
    <property type="match status" value="1"/>
</dbReference>
<dbReference type="InterPro" id="IPR013977">
    <property type="entry name" value="GcvT_C"/>
</dbReference>
<evidence type="ECO:0000256" key="3">
    <source>
        <dbReference type="ARBA" id="ARBA00022576"/>
    </source>
</evidence>
<feature type="binding site" evidence="8">
    <location>
        <position position="201"/>
    </location>
    <ligand>
        <name>substrate</name>
    </ligand>
</feature>
<keyword evidence="4 7" id="KW-0808">Transferase</keyword>
<keyword evidence="12" id="KW-1185">Reference proteome</keyword>
<dbReference type="SUPFAM" id="SSF103025">
    <property type="entry name" value="Folate-binding domain"/>
    <property type="match status" value="1"/>
</dbReference>
<dbReference type="RefSeq" id="WP_281489433.1">
    <property type="nucleotide sequence ID" value="NZ_JASATX010000006.1"/>
</dbReference>
<dbReference type="InterPro" id="IPR006222">
    <property type="entry name" value="GCVT_N"/>
</dbReference>
<evidence type="ECO:0000259" key="10">
    <source>
        <dbReference type="Pfam" id="PF08669"/>
    </source>
</evidence>
<evidence type="ECO:0000313" key="11">
    <source>
        <dbReference type="EMBL" id="MDI2099641.1"/>
    </source>
</evidence>
<evidence type="ECO:0000256" key="4">
    <source>
        <dbReference type="ARBA" id="ARBA00022679"/>
    </source>
</evidence>
<dbReference type="PIRSF" id="PIRSF006487">
    <property type="entry name" value="GcvT"/>
    <property type="match status" value="1"/>
</dbReference>
<accession>A0AAW6TA05</accession>
<feature type="domain" description="GCVT N-terminal" evidence="9">
    <location>
        <begin position="9"/>
        <end position="268"/>
    </location>
</feature>
<dbReference type="GO" id="GO:0008483">
    <property type="term" value="F:transaminase activity"/>
    <property type="evidence" value="ECO:0007669"/>
    <property type="project" value="UniProtKB-KW"/>
</dbReference>
<dbReference type="NCBIfam" id="NF001567">
    <property type="entry name" value="PRK00389.1"/>
    <property type="match status" value="1"/>
</dbReference>
<dbReference type="Proteomes" id="UP001321506">
    <property type="component" value="Unassembled WGS sequence"/>
</dbReference>
<dbReference type="AlphaFoldDB" id="A0AAW6TA05"/>